<dbReference type="Pfam" id="PF05521">
    <property type="entry name" value="Phage_HCP"/>
    <property type="match status" value="1"/>
</dbReference>
<dbReference type="OrthoDB" id="7998779at2"/>
<name>A0A1U7D4V9_9RHOB</name>
<dbReference type="EMBL" id="CP014796">
    <property type="protein sequence ID" value="APX23191.1"/>
    <property type="molecule type" value="Genomic_DNA"/>
</dbReference>
<keyword evidence="2" id="KW-1185">Reference proteome</keyword>
<dbReference type="RefSeq" id="WP_076623318.1">
    <property type="nucleotide sequence ID" value="NZ_BMEW01000005.1"/>
</dbReference>
<dbReference type="Proteomes" id="UP000186559">
    <property type="component" value="Chromosome"/>
</dbReference>
<sequence length="119" mass="12917">MAGGRLSDRIRVQRMVREGSTITGWADLELTPGVPLVLWADMNETPGGDTTVGGRQEAARQATIRLRATMPAYQVEASDRIVARGAVWKIRGAPAQSEARADVLVIACEEWVQPPDFGD</sequence>
<accession>A0A1U7D4V9</accession>
<evidence type="ECO:0000313" key="2">
    <source>
        <dbReference type="Proteomes" id="UP000186559"/>
    </source>
</evidence>
<dbReference type="Gene3D" id="2.40.10.270">
    <property type="entry name" value="Bacteriophage SPP1 head-tail adaptor protein"/>
    <property type="match status" value="1"/>
</dbReference>
<dbReference type="STRING" id="1229727.Ga0080559_TMP2395"/>
<evidence type="ECO:0000313" key="1">
    <source>
        <dbReference type="EMBL" id="APX23191.1"/>
    </source>
</evidence>
<dbReference type="InterPro" id="IPR008767">
    <property type="entry name" value="Phage_SPP1_head-tail_adaptor"/>
</dbReference>
<dbReference type="InterPro" id="IPR038666">
    <property type="entry name" value="SSP1_head-tail_sf"/>
</dbReference>
<dbReference type="KEGG" id="tpro:Ga0080559_TMP2395"/>
<organism evidence="1 2">
    <name type="scientific">Salipiger profundus</name>
    <dbReference type="NCBI Taxonomy" id="1229727"/>
    <lineage>
        <taxon>Bacteria</taxon>
        <taxon>Pseudomonadati</taxon>
        <taxon>Pseudomonadota</taxon>
        <taxon>Alphaproteobacteria</taxon>
        <taxon>Rhodobacterales</taxon>
        <taxon>Roseobacteraceae</taxon>
        <taxon>Salipiger</taxon>
    </lineage>
</organism>
<reference evidence="1 2" key="1">
    <citation type="submission" date="2016-03" db="EMBL/GenBank/DDBJ databases">
        <title>Deep-sea bacteria in the southern Pacific.</title>
        <authorList>
            <person name="Tang K."/>
        </authorList>
    </citation>
    <scope>NUCLEOTIDE SEQUENCE [LARGE SCALE GENOMIC DNA]</scope>
    <source>
        <strain evidence="1 2">JLT2016</strain>
    </source>
</reference>
<proteinExistence type="predicted"/>
<gene>
    <name evidence="1" type="ORF">Ga0080559_TMP2395</name>
</gene>
<dbReference type="AlphaFoldDB" id="A0A1U7D4V9"/>
<protein>
    <submittedName>
        <fullName evidence="1">Phage head-tail joining protein</fullName>
    </submittedName>
</protein>